<evidence type="ECO:0000256" key="1">
    <source>
        <dbReference type="SAM" id="MobiDB-lite"/>
    </source>
</evidence>
<feature type="compositionally biased region" description="Polar residues" evidence="1">
    <location>
        <begin position="285"/>
        <end position="295"/>
    </location>
</feature>
<dbReference type="AlphaFoldDB" id="A0A1E7KIK3"/>
<comment type="caution">
    <text evidence="3">The sequence shown here is derived from an EMBL/GenBank/DDBJ whole genome shotgun (WGS) entry which is preliminary data.</text>
</comment>
<dbReference type="EMBL" id="LJGU01000116">
    <property type="protein sequence ID" value="OEV03674.1"/>
    <property type="molecule type" value="Genomic_DNA"/>
</dbReference>
<evidence type="ECO:0000313" key="3">
    <source>
        <dbReference type="EMBL" id="OEV03674.1"/>
    </source>
</evidence>
<feature type="domain" description="Peptidase C14 caspase" evidence="2">
    <location>
        <begin position="22"/>
        <end position="220"/>
    </location>
</feature>
<dbReference type="GO" id="GO:0004197">
    <property type="term" value="F:cysteine-type endopeptidase activity"/>
    <property type="evidence" value="ECO:0007669"/>
    <property type="project" value="InterPro"/>
</dbReference>
<dbReference type="InterPro" id="IPR011600">
    <property type="entry name" value="Pept_C14_caspase"/>
</dbReference>
<evidence type="ECO:0000313" key="4">
    <source>
        <dbReference type="Proteomes" id="UP000176101"/>
    </source>
</evidence>
<dbReference type="Pfam" id="PF00656">
    <property type="entry name" value="Peptidase_C14"/>
    <property type="match status" value="1"/>
</dbReference>
<reference evidence="3 4" key="1">
    <citation type="journal article" date="2016" name="Front. Microbiol.">
        <title>Comparative Genomics Analysis of Streptomyces Species Reveals Their Adaptation to the Marine Environment and Their Diversity at the Genomic Level.</title>
        <authorList>
            <person name="Tian X."/>
            <person name="Zhang Z."/>
            <person name="Yang T."/>
            <person name="Chen M."/>
            <person name="Li J."/>
            <person name="Chen F."/>
            <person name="Yang J."/>
            <person name="Li W."/>
            <person name="Zhang B."/>
            <person name="Zhang Z."/>
            <person name="Wu J."/>
            <person name="Zhang C."/>
            <person name="Long L."/>
            <person name="Xiao J."/>
        </authorList>
    </citation>
    <scope>NUCLEOTIDE SEQUENCE [LARGE SCALE GENOMIC DNA]</scope>
    <source>
        <strain evidence="3 4">SCSIO 02100</strain>
    </source>
</reference>
<organism evidence="3 4">
    <name type="scientific">Streptomyces oceani</name>
    <dbReference type="NCBI Taxonomy" id="1075402"/>
    <lineage>
        <taxon>Bacteria</taxon>
        <taxon>Bacillati</taxon>
        <taxon>Actinomycetota</taxon>
        <taxon>Actinomycetes</taxon>
        <taxon>Kitasatosporales</taxon>
        <taxon>Streptomycetaceae</taxon>
        <taxon>Streptomyces</taxon>
    </lineage>
</organism>
<evidence type="ECO:0000259" key="2">
    <source>
        <dbReference type="Pfam" id="PF00656"/>
    </source>
</evidence>
<sequence>MLIGVETNTRMTSFSAVATGTQELSTLLRHLWGLPQSHVTVLDSRASAEDVLGAVRDAAQAARDTLLVYFAGHGIRDFAGEKFYLCLAAADPDCPQIGTVAYRDLRDVVRRAGVTARYRLTVLDCCFSGMAGTMGPPGVATRIQLAKALDEVPSPTSEPVEDYGDVVFTSAPHDRESFVLPGAVYPETTGELLGILAHGVPGLGAELSVHELWQRVRKQLVSRGSPEPQLFAQNTAAHHLGFPNRAAGATVADLPHTVIPGTSVPGAGGTRGDTGSDLVRAGTGQARNGTESMSSARPAPADAHDWQPAPVGRWRPEDQPPYPQEGSDDLFHQQRERRELMKRASADLKRKFRMVRRRLYVPPHVRSPTSVATWLHRSTGDPRWTVIADSVKALSLNLQPYSPGGSVDPYAATAGISSRPTYVLTMATVDAYRARVEQLRADIDKLTGLHSEPPE</sequence>
<feature type="region of interest" description="Disordered" evidence="1">
    <location>
        <begin position="260"/>
        <end position="328"/>
    </location>
</feature>
<accession>A0A1E7KIK3</accession>
<name>A0A1E7KIK3_9ACTN</name>
<protein>
    <recommendedName>
        <fullName evidence="2">Peptidase C14 caspase domain-containing protein</fullName>
    </recommendedName>
</protein>
<dbReference type="GO" id="GO:0006508">
    <property type="term" value="P:proteolysis"/>
    <property type="evidence" value="ECO:0007669"/>
    <property type="project" value="InterPro"/>
</dbReference>
<keyword evidence="4" id="KW-1185">Reference proteome</keyword>
<gene>
    <name evidence="3" type="ORF">AN216_10505</name>
</gene>
<dbReference type="Proteomes" id="UP000176101">
    <property type="component" value="Unassembled WGS sequence"/>
</dbReference>
<dbReference type="Gene3D" id="3.40.50.1460">
    <property type="match status" value="1"/>
</dbReference>
<dbReference type="STRING" id="1075402.AN216_10505"/>
<dbReference type="NCBIfam" id="NF047832">
    <property type="entry name" value="caspase_w_EACC1"/>
    <property type="match status" value="1"/>
</dbReference>
<proteinExistence type="predicted"/>